<dbReference type="Gene3D" id="1.25.10.10">
    <property type="entry name" value="Leucine-rich Repeat Variant"/>
    <property type="match status" value="1"/>
</dbReference>
<reference evidence="1 2" key="1">
    <citation type="submission" date="2016-05" db="EMBL/GenBank/DDBJ databases">
        <title>First whole genome sequencing of Entamoeba histolytica HM1:IMSS-clone-6.</title>
        <authorList>
            <person name="Mukherjee Avik.K."/>
            <person name="Izumyama S."/>
            <person name="Nakada-Tsukui K."/>
            <person name="Nozaki T."/>
        </authorList>
    </citation>
    <scope>NUCLEOTIDE SEQUENCE [LARGE SCALE GENOMIC DNA]</scope>
    <source>
        <strain evidence="1 2">HM1:IMSS clone 6</strain>
    </source>
</reference>
<dbReference type="VEuPathDB" id="AmoebaDB:EHI5A_068520"/>
<organism evidence="1 2">
    <name type="scientific">Entamoeba histolytica</name>
    <dbReference type="NCBI Taxonomy" id="5759"/>
    <lineage>
        <taxon>Eukaryota</taxon>
        <taxon>Amoebozoa</taxon>
        <taxon>Evosea</taxon>
        <taxon>Archamoebae</taxon>
        <taxon>Mastigamoebida</taxon>
        <taxon>Entamoebidae</taxon>
        <taxon>Entamoeba</taxon>
    </lineage>
</organism>
<proteinExistence type="predicted"/>
<dbReference type="EMBL" id="BDEQ01000001">
    <property type="protein sequence ID" value="GAT93870.1"/>
    <property type="molecule type" value="Genomic_DNA"/>
</dbReference>
<protein>
    <submittedName>
        <fullName evidence="1">Uncharacterized protein</fullName>
    </submittedName>
</protein>
<sequence length="962" mass="110896">MKKLFELQQNEEAYNKLLFVDAPIVKEEYHPPNFHLTIKIICIDGELIVDKVICEKVKGLLLNEFNKFNEEDDKFVFLRKPRFIIQSLLRPYIQKCNSKPLFIFKSTSEEQLNLLLDGYYELQMINKIFIHELIDWMTVNDKYQIPIDIEQYIISQFDVFNPQDVSALAFLYSKLQQPALRRYCFESYITINGISSTRNQLKESIGSLTAFVVSKILEGISLFPAVLTEILSGSLKENELFDVLQSCLHLVQYEQQRKDFVLRNNLTLLQNKITSLQTKSNDIVMLFLHTFSLCSQETEAQTELWNNGLYQTAVTLANNSGDDCMIYICIASLGAYCGTVEHNVNVVQAGFHQFIMQHIQSTTKEFREANSLIATETLIKLFTTNLISKEEKECFVENLLDFIDESLYIPAIVNGLQLIKTLVNDNAHNLLLAKRWFSLSRLVTRCSSEKAIIIGVFKICVNRYRETTQGIDPEEMSVYIGVCLDHIDDEEIISNALTFFQTITNNKEWCEVAVKNGLQLVVSEIIKRYQKHEMIEVCSTTLLVNIIQNNFGILEFYSMQLPEVLCRVMNTYEHNSLIQDQCGIVLVYLLDANPNKDELLEWATVCYKAALEFVGNSSIQCNSLTVTCQYLQITNDIDTFNKNGWIDIFEVTMKNFTCDLDIQYHGIKLLLYLLKHQSYSSEVELMNYFSITVIKCSSCKEILEGVCDCVLQLISPLNNNWKKNLTFLKTQPLLINLEKFSSLYNNDVPLALRYNSLLIYSQQINSNGENTVASTYHFILNEYINSIYQNDYILNASQEAQSVSDFLKLISNFDFDEDSIQCTIAAMAILSNTKEFSKEAYNYYKMVANHFFKTDNILTRKYSTLFFALLPESLYDVDAISNYAEAVTSSLLTNFQIAENEIDLVYITFISINRIIKKVRICRSVVYQFNAMKTINKLVDKLKANFTPEMSKEADLLLRQIQ</sequence>
<dbReference type="OMA" id="AICAQET"/>
<dbReference type="VEuPathDB" id="AmoebaDB:KM1_091090"/>
<dbReference type="VEuPathDB" id="AmoebaDB:EHI8A_045690"/>
<comment type="caution">
    <text evidence="1">The sequence shown here is derived from an EMBL/GenBank/DDBJ whole genome shotgun (WGS) entry which is preliminary data.</text>
</comment>
<dbReference type="VEuPathDB" id="AmoebaDB:EHI7A_045590"/>
<dbReference type="InterPro" id="IPR011989">
    <property type="entry name" value="ARM-like"/>
</dbReference>
<gene>
    <name evidence="1" type="ORF">CL6EHI_093830</name>
</gene>
<dbReference type="AlphaFoldDB" id="A0A5K1UAL3"/>
<dbReference type="Proteomes" id="UP000078387">
    <property type="component" value="Unassembled WGS sequence"/>
</dbReference>
<evidence type="ECO:0000313" key="1">
    <source>
        <dbReference type="EMBL" id="GAT93870.1"/>
    </source>
</evidence>
<dbReference type="SUPFAM" id="SSF48371">
    <property type="entry name" value="ARM repeat"/>
    <property type="match status" value="1"/>
</dbReference>
<evidence type="ECO:0000313" key="2">
    <source>
        <dbReference type="Proteomes" id="UP000078387"/>
    </source>
</evidence>
<dbReference type="InterPro" id="IPR016024">
    <property type="entry name" value="ARM-type_fold"/>
</dbReference>
<accession>A0A5K1UAL3</accession>
<dbReference type="VEuPathDB" id="AmoebaDB:EHI_093830"/>
<name>A0A5K1UAL3_ENTHI</name>